<dbReference type="AlphaFoldDB" id="F2NHN3"/>
<dbReference type="GO" id="GO:0005576">
    <property type="term" value="C:extracellular region"/>
    <property type="evidence" value="ECO:0007669"/>
    <property type="project" value="TreeGrafter"/>
</dbReference>
<evidence type="ECO:0000256" key="6">
    <source>
        <dbReference type="SAM" id="MobiDB-lite"/>
    </source>
</evidence>
<feature type="transmembrane region" description="Helical" evidence="5">
    <location>
        <begin position="208"/>
        <end position="225"/>
    </location>
</feature>
<reference evidence="8" key="2">
    <citation type="submission" date="2011-03" db="EMBL/GenBank/DDBJ databases">
        <title>The complete genome of Desulfobacca acetoxidans DSM 11109.</title>
        <authorList>
            <consortium name="US DOE Joint Genome Institute (JGI-PGF)"/>
            <person name="Lucas S."/>
            <person name="Copeland A."/>
            <person name="Lapidus A."/>
            <person name="Bruce D."/>
            <person name="Goodwin L."/>
            <person name="Pitluck S."/>
            <person name="Peters L."/>
            <person name="Kyrpides N."/>
            <person name="Mavromatis K."/>
            <person name="Ivanova N."/>
            <person name="Ovchinnikova G."/>
            <person name="Teshima H."/>
            <person name="Detter J.C."/>
            <person name="Han C."/>
            <person name="Land M."/>
            <person name="Hauser L."/>
            <person name="Markowitz V."/>
            <person name="Cheng J.-F."/>
            <person name="Hugenholtz P."/>
            <person name="Woyke T."/>
            <person name="Wu D."/>
            <person name="Spring S."/>
            <person name="Schueler E."/>
            <person name="Brambilla E."/>
            <person name="Klenk H.-P."/>
            <person name="Eisen J.A."/>
        </authorList>
    </citation>
    <scope>NUCLEOTIDE SEQUENCE [LARGE SCALE GENOMIC DNA]</scope>
    <source>
        <strain evidence="8">ATCC 700848 / DSM 11109 / ASRB2</strain>
    </source>
</reference>
<dbReference type="PANTHER" id="PTHR39344">
    <property type="entry name" value="UPF0182 PROTEIN SLL1060"/>
    <property type="match status" value="1"/>
</dbReference>
<accession>F2NHN3</accession>
<keyword evidence="4 5" id="KW-0472">Membrane</keyword>
<feature type="transmembrane region" description="Helical" evidence="5">
    <location>
        <begin position="250"/>
        <end position="272"/>
    </location>
</feature>
<evidence type="ECO:0000313" key="8">
    <source>
        <dbReference type="Proteomes" id="UP000000483"/>
    </source>
</evidence>
<comment type="similarity">
    <text evidence="5">Belongs to the UPF0182 family.</text>
</comment>
<gene>
    <name evidence="7" type="ordered locus">Desac_1363</name>
</gene>
<proteinExistence type="inferred from homology"/>
<evidence type="ECO:0000256" key="3">
    <source>
        <dbReference type="ARBA" id="ARBA00022989"/>
    </source>
</evidence>
<evidence type="ECO:0000256" key="4">
    <source>
        <dbReference type="ARBA" id="ARBA00023136"/>
    </source>
</evidence>
<dbReference type="Pfam" id="PF03699">
    <property type="entry name" value="UPF0182"/>
    <property type="match status" value="1"/>
</dbReference>
<comment type="subcellular location">
    <subcellularLocation>
        <location evidence="5">Cell membrane</location>
        <topology evidence="5">Multi-pass membrane protein</topology>
    </subcellularLocation>
</comment>
<dbReference type="Proteomes" id="UP000000483">
    <property type="component" value="Chromosome"/>
</dbReference>
<dbReference type="HOGENOM" id="CLU_007733_0_0_7"/>
<evidence type="ECO:0000313" key="7">
    <source>
        <dbReference type="EMBL" id="AEB09220.1"/>
    </source>
</evidence>
<dbReference type="KEGG" id="dao:Desac_1363"/>
<dbReference type="STRING" id="880072.Desac_1363"/>
<dbReference type="OrthoDB" id="9763654at2"/>
<keyword evidence="8" id="KW-1185">Reference proteome</keyword>
<dbReference type="HAMAP" id="MF_01600">
    <property type="entry name" value="UPF0182"/>
    <property type="match status" value="1"/>
</dbReference>
<dbReference type="EMBL" id="CP002629">
    <property type="protein sequence ID" value="AEB09220.1"/>
    <property type="molecule type" value="Genomic_DNA"/>
</dbReference>
<sequence>MQRLKRWLLTLLIGGLLFVVGYFLFAVLFTEFMVDLWWFRSLGYEKYFWLRLGYQYLIFAAFTLLFFCTFFLNFWIGSRYLGNVEPPMPTDQARSKYRELVRHFRVGSLRVYGPFSLALAVLVAWPLYKKWDAALLYVFSQPAGFQDPYFGVDISYYFFSLPIYQLLLNEMLVALLLLTSGLLLLYWLERRLLARQELHLPKGARIHLSLLLCLLFGLAAWKLFLQRYELLYETNHAPLFYGPGFVEMRVILPLIYISLAGLIGLVCCLLYYIHTRRGLKPLAVAGIILVLALGARYSQSLSNAVQKYIVKPNEISREKDFIEKNIAATLRAYNLHEVEIREFSLDDLPWDDKAPQIKANLRNIPVWDKEVLGDVFEQLEQLRTYYDFTGVSVDRYNVNGLHQQVFLAARELNLQELPEGARNWVNERLKYTHGCGVVMVPAAQAGDEPMTWFIQGIPPTSAYGFQIDEPAIYYGRAKYGPAIAPNDSGEMGYPTADTISIVNYLGKGDVQVSNLFRKLIFALYFGEKDIFFTTKTNRDSRMLFRRNIVERVKALTPFFTMDKDPYVVVTPKGLFWLQDAYITSDRYPGAQPCESGFNYIRNSVKIVIDAYDGSVDYYVADPQDPVIQAYRRIYPGLLKNLEELPEGLKGHVRYPKDFFDVQMGVYSKYHQYDVEEFYKQEDMWEFPEAGMGSRLRRMNPYYLSLNIIDPRRMDFLLLCPMTPKARANLRSLCVVGCDEPNYGKIIIYSFPRGSLIHGPSQVDAMINQDTRVAEQFTLWNQMGSQVERGNIVVLPVDGSIVYIQPVYLKAAGKLKIPQLKRLLVCKGETVVMAPSLEEGFEILNERFQAQSERIRRRLKPGIPEAGEVPNGEEKPPSR</sequence>
<feature type="transmembrane region" description="Helical" evidence="5">
    <location>
        <begin position="111"/>
        <end position="128"/>
    </location>
</feature>
<name>F2NHN3_DESAR</name>
<feature type="transmembrane region" description="Helical" evidence="5">
    <location>
        <begin position="7"/>
        <end position="34"/>
    </location>
</feature>
<feature type="transmembrane region" description="Helical" evidence="5">
    <location>
        <begin position="279"/>
        <end position="297"/>
    </location>
</feature>
<feature type="transmembrane region" description="Helical" evidence="5">
    <location>
        <begin position="166"/>
        <end position="188"/>
    </location>
</feature>
<protein>
    <recommendedName>
        <fullName evidence="5">UPF0182 protein Desac_1363</fullName>
    </recommendedName>
</protein>
<organism evidence="7 8">
    <name type="scientific">Desulfobacca acetoxidans (strain ATCC 700848 / DSM 11109 / ASRB2)</name>
    <dbReference type="NCBI Taxonomy" id="880072"/>
    <lineage>
        <taxon>Bacteria</taxon>
        <taxon>Pseudomonadati</taxon>
        <taxon>Thermodesulfobacteriota</taxon>
        <taxon>Desulfobaccia</taxon>
        <taxon>Desulfobaccales</taxon>
        <taxon>Desulfobaccaceae</taxon>
        <taxon>Desulfobacca</taxon>
    </lineage>
</organism>
<dbReference type="GO" id="GO:0005886">
    <property type="term" value="C:plasma membrane"/>
    <property type="evidence" value="ECO:0007669"/>
    <property type="project" value="UniProtKB-SubCell"/>
</dbReference>
<evidence type="ECO:0000256" key="5">
    <source>
        <dbReference type="HAMAP-Rule" id="MF_01600"/>
    </source>
</evidence>
<dbReference type="InterPro" id="IPR005372">
    <property type="entry name" value="UPF0182"/>
</dbReference>
<feature type="transmembrane region" description="Helical" evidence="5">
    <location>
        <begin position="54"/>
        <end position="76"/>
    </location>
</feature>
<keyword evidence="2 5" id="KW-0812">Transmembrane</keyword>
<keyword evidence="1 5" id="KW-1003">Cell membrane</keyword>
<feature type="region of interest" description="Disordered" evidence="6">
    <location>
        <begin position="858"/>
        <end position="878"/>
    </location>
</feature>
<evidence type="ECO:0000256" key="1">
    <source>
        <dbReference type="ARBA" id="ARBA00022475"/>
    </source>
</evidence>
<evidence type="ECO:0000256" key="2">
    <source>
        <dbReference type="ARBA" id="ARBA00022692"/>
    </source>
</evidence>
<dbReference type="eggNOG" id="COG1615">
    <property type="taxonomic scope" value="Bacteria"/>
</dbReference>
<keyword evidence="3 5" id="KW-1133">Transmembrane helix</keyword>
<dbReference type="PANTHER" id="PTHR39344:SF1">
    <property type="entry name" value="UPF0182 PROTEIN SLL1060"/>
    <property type="match status" value="1"/>
</dbReference>
<reference evidence="7 8" key="1">
    <citation type="journal article" date="2011" name="Stand. Genomic Sci.">
        <title>Complete genome sequence of the acetate-degrading sulfate reducer Desulfobacca acetoxidans type strain (ASRB2).</title>
        <authorList>
            <person name="Goker M."/>
            <person name="Teshima H."/>
            <person name="Lapidus A."/>
            <person name="Nolan M."/>
            <person name="Lucas S."/>
            <person name="Hammon N."/>
            <person name="Deshpande S."/>
            <person name="Cheng J.F."/>
            <person name="Tapia R."/>
            <person name="Han C."/>
            <person name="Goodwin L."/>
            <person name="Pitluck S."/>
            <person name="Huntemann M."/>
            <person name="Liolios K."/>
            <person name="Ivanova N."/>
            <person name="Pagani I."/>
            <person name="Mavromatis K."/>
            <person name="Ovchinikova G."/>
            <person name="Pati A."/>
            <person name="Chen A."/>
            <person name="Palaniappan K."/>
            <person name="Land M."/>
            <person name="Hauser L."/>
            <person name="Brambilla E.M."/>
            <person name="Rohde M."/>
            <person name="Spring S."/>
            <person name="Detter J.C."/>
            <person name="Woyke T."/>
            <person name="Bristow J."/>
            <person name="Eisen J.A."/>
            <person name="Markowitz V."/>
            <person name="Hugenholtz P."/>
            <person name="Kyrpides N.C."/>
            <person name="Klenk H.P."/>
        </authorList>
    </citation>
    <scope>NUCLEOTIDE SEQUENCE [LARGE SCALE GENOMIC DNA]</scope>
    <source>
        <strain evidence="8">ATCC 700848 / DSM 11109 / ASRB2</strain>
    </source>
</reference>